<organism evidence="4 5">
    <name type="scientific">Pedococcus aerophilus</name>
    <dbReference type="NCBI Taxonomy" id="436356"/>
    <lineage>
        <taxon>Bacteria</taxon>
        <taxon>Bacillati</taxon>
        <taxon>Actinomycetota</taxon>
        <taxon>Actinomycetes</taxon>
        <taxon>Micrococcales</taxon>
        <taxon>Intrasporangiaceae</taxon>
        <taxon>Pedococcus</taxon>
    </lineage>
</organism>
<protein>
    <recommendedName>
        <fullName evidence="3">N-acetyltransferase domain-containing protein</fullName>
    </recommendedName>
</protein>
<sequence>MVGFAHVLDLDGHAHLEQIAVLPDRSRRGIGAVLLEEACRYAAEQGSAQVTLRTFRDVPWNAPFYARHGFEVLDPEPGWMQPLRDAEARIGLPQNGIRVAMVRQVD</sequence>
<keyword evidence="5" id="KW-1185">Reference proteome</keyword>
<reference evidence="4 5" key="1">
    <citation type="journal article" date="2019" name="Int. J. Syst. Evol. Microbiol.">
        <title>The Global Catalogue of Microorganisms (GCM) 10K type strain sequencing project: providing services to taxonomists for standard genome sequencing and annotation.</title>
        <authorList>
            <consortium name="The Broad Institute Genomics Platform"/>
            <consortium name="The Broad Institute Genome Sequencing Center for Infectious Disease"/>
            <person name="Wu L."/>
            <person name="Ma J."/>
        </authorList>
    </citation>
    <scope>NUCLEOTIDE SEQUENCE [LARGE SCALE GENOMIC DNA]</scope>
    <source>
        <strain evidence="4 5">JCM 16378</strain>
    </source>
</reference>
<dbReference type="SUPFAM" id="SSF55729">
    <property type="entry name" value="Acyl-CoA N-acyltransferases (Nat)"/>
    <property type="match status" value="1"/>
</dbReference>
<keyword evidence="1" id="KW-0808">Transferase</keyword>
<proteinExistence type="predicted"/>
<evidence type="ECO:0000313" key="4">
    <source>
        <dbReference type="EMBL" id="GAA2729981.1"/>
    </source>
</evidence>
<feature type="domain" description="N-acetyltransferase" evidence="3">
    <location>
        <begin position="1"/>
        <end position="93"/>
    </location>
</feature>
<evidence type="ECO:0000259" key="3">
    <source>
        <dbReference type="PROSITE" id="PS51186"/>
    </source>
</evidence>
<comment type="caution">
    <text evidence="4">The sequence shown here is derived from an EMBL/GenBank/DDBJ whole genome shotgun (WGS) entry which is preliminary data.</text>
</comment>
<dbReference type="InterPro" id="IPR000182">
    <property type="entry name" value="GNAT_dom"/>
</dbReference>
<evidence type="ECO:0000256" key="1">
    <source>
        <dbReference type="ARBA" id="ARBA00022679"/>
    </source>
</evidence>
<dbReference type="EMBL" id="BAAARN010000001">
    <property type="protein sequence ID" value="GAA2729981.1"/>
    <property type="molecule type" value="Genomic_DNA"/>
</dbReference>
<dbReference type="PANTHER" id="PTHR43800">
    <property type="entry name" value="PEPTIDYL-LYSINE N-ACETYLTRANSFERASE YJAB"/>
    <property type="match status" value="1"/>
</dbReference>
<evidence type="ECO:0000313" key="5">
    <source>
        <dbReference type="Proteomes" id="UP001501326"/>
    </source>
</evidence>
<keyword evidence="2" id="KW-0012">Acyltransferase</keyword>
<dbReference type="InterPro" id="IPR016181">
    <property type="entry name" value="Acyl_CoA_acyltransferase"/>
</dbReference>
<name>A0ABN3UC21_9MICO</name>
<dbReference type="CDD" id="cd04301">
    <property type="entry name" value="NAT_SF"/>
    <property type="match status" value="1"/>
</dbReference>
<dbReference type="PANTHER" id="PTHR43800:SF1">
    <property type="entry name" value="PEPTIDYL-LYSINE N-ACETYLTRANSFERASE YJAB"/>
    <property type="match status" value="1"/>
</dbReference>
<dbReference type="PROSITE" id="PS51186">
    <property type="entry name" value="GNAT"/>
    <property type="match status" value="1"/>
</dbReference>
<evidence type="ECO:0000256" key="2">
    <source>
        <dbReference type="ARBA" id="ARBA00023315"/>
    </source>
</evidence>
<dbReference type="Gene3D" id="3.40.630.30">
    <property type="match status" value="1"/>
</dbReference>
<gene>
    <name evidence="4" type="ORF">GCM10009867_00390</name>
</gene>
<dbReference type="Pfam" id="PF13508">
    <property type="entry name" value="Acetyltransf_7"/>
    <property type="match status" value="1"/>
</dbReference>
<accession>A0ABN3UC21</accession>
<dbReference type="Proteomes" id="UP001501326">
    <property type="component" value="Unassembled WGS sequence"/>
</dbReference>